<name>A0A1J8QJS3_9AGAM</name>
<gene>
    <name evidence="1" type="ORF">AZE42_10980</name>
</gene>
<keyword evidence="2" id="KW-1185">Reference proteome</keyword>
<dbReference type="AlphaFoldDB" id="A0A1J8QJS3"/>
<organism evidence="1 2">
    <name type="scientific">Rhizopogon vesiculosus</name>
    <dbReference type="NCBI Taxonomy" id="180088"/>
    <lineage>
        <taxon>Eukaryota</taxon>
        <taxon>Fungi</taxon>
        <taxon>Dikarya</taxon>
        <taxon>Basidiomycota</taxon>
        <taxon>Agaricomycotina</taxon>
        <taxon>Agaricomycetes</taxon>
        <taxon>Agaricomycetidae</taxon>
        <taxon>Boletales</taxon>
        <taxon>Suillineae</taxon>
        <taxon>Rhizopogonaceae</taxon>
        <taxon>Rhizopogon</taxon>
    </lineage>
</organism>
<protein>
    <recommendedName>
        <fullName evidence="3">F-box domain-containing protein</fullName>
    </recommendedName>
</protein>
<dbReference type="Proteomes" id="UP000183567">
    <property type="component" value="Unassembled WGS sequence"/>
</dbReference>
<dbReference type="EMBL" id="LVVM01000689">
    <property type="protein sequence ID" value="OJA20163.1"/>
    <property type="molecule type" value="Genomic_DNA"/>
</dbReference>
<comment type="caution">
    <text evidence="1">The sequence shown here is derived from an EMBL/GenBank/DDBJ whole genome shotgun (WGS) entry which is preliminary data.</text>
</comment>
<dbReference type="OrthoDB" id="2614991at2759"/>
<evidence type="ECO:0000313" key="2">
    <source>
        <dbReference type="Proteomes" id="UP000183567"/>
    </source>
</evidence>
<dbReference type="SUPFAM" id="SSF52047">
    <property type="entry name" value="RNI-like"/>
    <property type="match status" value="1"/>
</dbReference>
<evidence type="ECO:0000313" key="1">
    <source>
        <dbReference type="EMBL" id="OJA20163.1"/>
    </source>
</evidence>
<reference evidence="1 2" key="1">
    <citation type="submission" date="2016-03" db="EMBL/GenBank/DDBJ databases">
        <title>Comparative genomics of the ectomycorrhizal sister species Rhizopogon vinicolor and Rhizopogon vesiculosus (Basidiomycota: Boletales) reveals a divergence of the mating type B locus.</title>
        <authorList>
            <person name="Mujic A.B."/>
            <person name="Kuo A."/>
            <person name="Tritt A."/>
            <person name="Lipzen A."/>
            <person name="Chen C."/>
            <person name="Johnson J."/>
            <person name="Sharma A."/>
            <person name="Barry K."/>
            <person name="Grigoriev I.V."/>
            <person name="Spatafora J.W."/>
        </authorList>
    </citation>
    <scope>NUCLEOTIDE SEQUENCE [LARGE SCALE GENOMIC DNA]</scope>
    <source>
        <strain evidence="1 2">AM-OR11-056</strain>
    </source>
</reference>
<proteinExistence type="predicted"/>
<evidence type="ECO:0008006" key="3">
    <source>
        <dbReference type="Google" id="ProtNLM"/>
    </source>
</evidence>
<feature type="non-terminal residue" evidence="1">
    <location>
        <position position="156"/>
    </location>
</feature>
<sequence>MRINEYTHYRLDWDNLYFARFLNLTTLILYVQTCTDVITVMQHSEFPSLKEFQIYVGVFPWAEAEELCRALSLCKACDLESIEISTYGPTAQEQFSEQYSTAIKNFLRFPQLRTLRLSLYCPIYIDNDFLLEAMSSWPHIRYLKLYRPRFPSVSPA</sequence>
<accession>A0A1J8QJS3</accession>